<reference evidence="6 7" key="1">
    <citation type="submission" date="2017-08" db="EMBL/GenBank/DDBJ databases">
        <title>Infants hospitalized years apart are colonized by the same room-sourced microbial strains.</title>
        <authorList>
            <person name="Brooks B."/>
            <person name="Olm M.R."/>
            <person name="Firek B.A."/>
            <person name="Baker R."/>
            <person name="Thomas B.C."/>
            <person name="Morowitz M.J."/>
            <person name="Banfield J.F."/>
        </authorList>
    </citation>
    <scope>NUCLEOTIDE SEQUENCE [LARGE SCALE GENOMIC DNA]</scope>
    <source>
        <strain evidence="6">S2_003_000_R2_14</strain>
    </source>
</reference>
<keyword evidence="4" id="KW-0472">Membrane</keyword>
<comment type="caution">
    <text evidence="6">The sequence shown here is derived from an EMBL/GenBank/DDBJ whole genome shotgun (WGS) entry which is preliminary data.</text>
</comment>
<dbReference type="GO" id="GO:0005886">
    <property type="term" value="C:plasma membrane"/>
    <property type="evidence" value="ECO:0007669"/>
    <property type="project" value="InterPro"/>
</dbReference>
<dbReference type="GO" id="GO:0009306">
    <property type="term" value="P:protein secretion"/>
    <property type="evidence" value="ECO:0007669"/>
    <property type="project" value="InterPro"/>
</dbReference>
<comment type="subcellular location">
    <subcellularLocation>
        <location evidence="1">Membrane</location>
        <topology evidence="1">Single-pass membrane protein</topology>
    </subcellularLocation>
</comment>
<organism evidence="6 7">
    <name type="scientific">Archangium gephyra</name>
    <dbReference type="NCBI Taxonomy" id="48"/>
    <lineage>
        <taxon>Bacteria</taxon>
        <taxon>Pseudomonadati</taxon>
        <taxon>Myxococcota</taxon>
        <taxon>Myxococcia</taxon>
        <taxon>Myxococcales</taxon>
        <taxon>Cystobacterineae</taxon>
        <taxon>Archangiaceae</taxon>
        <taxon>Archangium</taxon>
    </lineage>
</organism>
<evidence type="ECO:0000256" key="2">
    <source>
        <dbReference type="ARBA" id="ARBA00022692"/>
    </source>
</evidence>
<gene>
    <name evidence="6" type="ORF">DI536_17465</name>
</gene>
<dbReference type="EMBL" id="QFQP01000014">
    <property type="protein sequence ID" value="PZR11416.1"/>
    <property type="molecule type" value="Genomic_DNA"/>
</dbReference>
<keyword evidence="2" id="KW-0812">Transmembrane</keyword>
<dbReference type="Proteomes" id="UP000249061">
    <property type="component" value="Unassembled WGS sequence"/>
</dbReference>
<evidence type="ECO:0000259" key="5">
    <source>
        <dbReference type="Pfam" id="PF04357"/>
    </source>
</evidence>
<name>A0A2W5TFX7_9BACT</name>
<accession>A0A2W5TFX7</accession>
<evidence type="ECO:0000313" key="6">
    <source>
        <dbReference type="EMBL" id="PZR11416.1"/>
    </source>
</evidence>
<evidence type="ECO:0000256" key="1">
    <source>
        <dbReference type="ARBA" id="ARBA00004167"/>
    </source>
</evidence>
<evidence type="ECO:0000313" key="7">
    <source>
        <dbReference type="Proteomes" id="UP000249061"/>
    </source>
</evidence>
<dbReference type="InterPro" id="IPR007452">
    <property type="entry name" value="TamB_C"/>
</dbReference>
<evidence type="ECO:0000256" key="3">
    <source>
        <dbReference type="ARBA" id="ARBA00022989"/>
    </source>
</evidence>
<keyword evidence="3" id="KW-1133">Transmembrane helix</keyword>
<proteinExistence type="predicted"/>
<sequence length="1299" mass="138982">MRLSRRRWRQLLGAFAIIMIATILALRTDRAGELVCEELRERLPAALDADVVIGRCAIDPLTLNVSLSRLSVLPHGADVPLATAESASVSLRGLFPGGVALQDVELIKPQVNLTLPLPGPSKPMEGCPLSVLERLRVGSLKIRDGSFSLKLSEQRTVKIDGLSVDASLGRHDAELTLDARGGSVALGGTFGTIRLGKIAVEGSLDLLGETAEVQRAEVNVEGVRLNVTGLVDSLCDARPSLDLSVQTWVPLDAIPRLGVALPDPSGQLLARVHLTGRADDPKAEGEVLGSKIVIGNFTPGDFAVRAALSDKKVVLEEFATRVGDGEVKVSGELRLSQGLPIVAHVETTNASLGHALSRASIKGAWVDVPLSVKGTMTGTLQPAPNLSGDFDFRSGAFILASRAFDGPVSAGSDILAFKQSAGRFKLGVSNQAVTFEDAVVRVGERERTLVNTSVKLWFDSSRGIDVNAVASTIDLSDFGTLAGLPIAGVGDARTTVSVVRSSVQVDAQATMRDMKFANYSLGVVQTPITYRGDTLSFPAIAAQKGQTQYFGDVDLSFRKEGLYTRASVQMPDGRVEDVIDLLADLSPTIQTLRGGVFSGRLSALVAIDSPASRLNGVIAAQLREVDYLDRRLGVGELVANFEDGEALALRPTRFEGPQGVLDLDGRWKFSGPLEFRVNLANGSLAELVDPKSARGLPVGGTFTAHAEIGGTTDLTLINGVVNSGDVQWKGKSLGPLRLGAKAMGRNLEVSGQVIQGLTGALKMSMRDLWPFTATANVSFDDLEPFLPDSAAGVQARLRGDVEVSGPMMEISDAHVSAILNEFFIARGEVSASNVEPVSIAYKAGAIEVNSLKLRGPTTELAAEGVWGPSRVDLKSRGSVDLRLLSTLVSQLERSQGRVDFTAAFSGPVATPALAGSATLTDARFSWRGQDVAVRSLSGRADFSESRVLLQDLNGFLNDGRVHARGDIRLDGLHMKTLEIQTDIEDVSIQVKPDVPVTVSGSLLLASRNAELFQLSGGIDVVKFRYTQPMSLETLIANANEASVPSDSKPNEWLRLDVDLRTAGDVRIENDLARARLAGKLKLTGTNVKPVLSGVVETLEGAQATFRGNTFNVQRGQLQFNGLWPTFDLSAQSQVREYLVTVKAFGRFEDPKVSFSSEPALPDADVLSLLTLGVTSRERLNERAGAGLAAEALMTASGLDQQVQRFLQQNVGLKDQQVRLTTSFNEVTGTAEPAVTWESKVINDNLKVGVVQPVTGRGTKAQLEYRIDQRVSARAQWDNQNQNTSVGNPGIELRFRFEWE</sequence>
<protein>
    <recommendedName>
        <fullName evidence="5">Translocation and assembly module TamB C-terminal domain-containing protein</fullName>
    </recommendedName>
</protein>
<dbReference type="PANTHER" id="PTHR36985">
    <property type="entry name" value="TRANSLOCATION AND ASSEMBLY MODULE SUBUNIT TAMB"/>
    <property type="match status" value="1"/>
</dbReference>
<dbReference type="GO" id="GO:0097347">
    <property type="term" value="C:TAM protein secretion complex"/>
    <property type="evidence" value="ECO:0007669"/>
    <property type="project" value="TreeGrafter"/>
</dbReference>
<dbReference type="Pfam" id="PF04357">
    <property type="entry name" value="TamB"/>
    <property type="match status" value="1"/>
</dbReference>
<feature type="domain" description="Translocation and assembly module TamB C-terminal" evidence="5">
    <location>
        <begin position="956"/>
        <end position="1297"/>
    </location>
</feature>
<dbReference type="PANTHER" id="PTHR36985:SF1">
    <property type="entry name" value="TRANSLOCATION AND ASSEMBLY MODULE SUBUNIT TAMB"/>
    <property type="match status" value="1"/>
</dbReference>
<evidence type="ECO:0000256" key="4">
    <source>
        <dbReference type="ARBA" id="ARBA00023136"/>
    </source>
</evidence>